<evidence type="ECO:0000256" key="2">
    <source>
        <dbReference type="ARBA" id="ARBA00023315"/>
    </source>
</evidence>
<dbReference type="InterPro" id="IPR016181">
    <property type="entry name" value="Acyl_CoA_acyltransferase"/>
</dbReference>
<feature type="domain" description="N-acetyltransferase" evidence="3">
    <location>
        <begin position="7"/>
        <end position="145"/>
    </location>
</feature>
<dbReference type="Pfam" id="PF00583">
    <property type="entry name" value="Acetyltransf_1"/>
    <property type="match status" value="1"/>
</dbReference>
<dbReference type="EMBL" id="JAHCTB010000006">
    <property type="protein sequence ID" value="MBT0609116.1"/>
    <property type="molecule type" value="Genomic_DNA"/>
</dbReference>
<protein>
    <submittedName>
        <fullName evidence="4">GNAT family N-acetyltransferase</fullName>
    </submittedName>
</protein>
<evidence type="ECO:0000313" key="5">
    <source>
        <dbReference type="Proteomes" id="UP001297092"/>
    </source>
</evidence>
<sequence length="145" mass="16831">MLKDNAVSIRIIESKDILSILPLLQKLGNFTVAEAVLKERILESTKQNYECIGVYESEKLIGVCGLWFQTRHYAGKCVELDHVIIDDDARSRGVGKMLMDYVYHYAKRKGCNWIELNTYVQNFPSHKFYYNQGFVAKGYHFVKEI</sequence>
<dbReference type="InterPro" id="IPR050680">
    <property type="entry name" value="YpeA/RimI_acetyltransf"/>
</dbReference>
<dbReference type="CDD" id="cd04301">
    <property type="entry name" value="NAT_SF"/>
    <property type="match status" value="1"/>
</dbReference>
<evidence type="ECO:0000313" key="4">
    <source>
        <dbReference type="EMBL" id="MBT0609116.1"/>
    </source>
</evidence>
<dbReference type="Proteomes" id="UP001297092">
    <property type="component" value="Unassembled WGS sequence"/>
</dbReference>
<keyword evidence="2" id="KW-0012">Acyltransferase</keyword>
<dbReference type="Gene3D" id="3.40.630.30">
    <property type="match status" value="1"/>
</dbReference>
<proteinExistence type="predicted"/>
<dbReference type="PROSITE" id="PS51186">
    <property type="entry name" value="GNAT"/>
    <property type="match status" value="1"/>
</dbReference>
<name>A0ABS5S7B8_9FLAO</name>
<evidence type="ECO:0000256" key="1">
    <source>
        <dbReference type="ARBA" id="ARBA00022679"/>
    </source>
</evidence>
<dbReference type="InterPro" id="IPR000182">
    <property type="entry name" value="GNAT_dom"/>
</dbReference>
<keyword evidence="1" id="KW-0808">Transferase</keyword>
<keyword evidence="5" id="KW-1185">Reference proteome</keyword>
<evidence type="ECO:0000259" key="3">
    <source>
        <dbReference type="PROSITE" id="PS51186"/>
    </source>
</evidence>
<reference evidence="4 5" key="1">
    <citation type="submission" date="2021-05" db="EMBL/GenBank/DDBJ databases">
        <title>Aequorivita echinoideorum JCM 30378 genome.</title>
        <authorList>
            <person name="Zhang H."/>
            <person name="Li C."/>
        </authorList>
    </citation>
    <scope>NUCLEOTIDE SEQUENCE [LARGE SCALE GENOMIC DNA]</scope>
    <source>
        <strain evidence="4 5">JCM30378</strain>
    </source>
</reference>
<accession>A0ABS5S7B8</accession>
<dbReference type="SUPFAM" id="SSF55729">
    <property type="entry name" value="Acyl-CoA N-acyltransferases (Nat)"/>
    <property type="match status" value="1"/>
</dbReference>
<gene>
    <name evidence="4" type="ORF">KIV10_13085</name>
</gene>
<dbReference type="PANTHER" id="PTHR43420">
    <property type="entry name" value="ACETYLTRANSFERASE"/>
    <property type="match status" value="1"/>
</dbReference>
<dbReference type="PANTHER" id="PTHR43420:SF47">
    <property type="entry name" value="N-ACETYLTRANSFERASE DOMAIN-CONTAINING PROTEIN"/>
    <property type="match status" value="1"/>
</dbReference>
<organism evidence="4 5">
    <name type="scientific">Aequorivita echinoideorum</name>
    <dbReference type="NCBI Taxonomy" id="1549647"/>
    <lineage>
        <taxon>Bacteria</taxon>
        <taxon>Pseudomonadati</taxon>
        <taxon>Bacteroidota</taxon>
        <taxon>Flavobacteriia</taxon>
        <taxon>Flavobacteriales</taxon>
        <taxon>Flavobacteriaceae</taxon>
        <taxon>Aequorivita</taxon>
    </lineage>
</organism>
<comment type="caution">
    <text evidence="4">The sequence shown here is derived from an EMBL/GenBank/DDBJ whole genome shotgun (WGS) entry which is preliminary data.</text>
</comment>